<evidence type="ECO:0000256" key="6">
    <source>
        <dbReference type="ARBA" id="ARBA00022500"/>
    </source>
</evidence>
<dbReference type="EMBL" id="CP103416">
    <property type="protein sequence ID" value="UVW35158.1"/>
    <property type="molecule type" value="Genomic_DNA"/>
</dbReference>
<dbReference type="SUPFAM" id="SSF48029">
    <property type="entry name" value="FliG"/>
    <property type="match status" value="2"/>
</dbReference>
<dbReference type="InterPro" id="IPR023087">
    <property type="entry name" value="Flg_Motor_Flig_C"/>
</dbReference>
<proteinExistence type="inferred from homology"/>
<dbReference type="Pfam" id="PF14841">
    <property type="entry name" value="FliG_M"/>
    <property type="match status" value="1"/>
</dbReference>
<dbReference type="Proteomes" id="UP001059934">
    <property type="component" value="Chromosome"/>
</dbReference>
<keyword evidence="16" id="KW-0966">Cell projection</keyword>
<keyword evidence="16" id="KW-0969">Cilium</keyword>
<dbReference type="NCBIfam" id="TIGR00207">
    <property type="entry name" value="fliG"/>
    <property type="match status" value="1"/>
</dbReference>
<evidence type="ECO:0000313" key="17">
    <source>
        <dbReference type="Proteomes" id="UP001059934"/>
    </source>
</evidence>
<keyword evidence="9 11" id="KW-0975">Bacterial flagellum</keyword>
<keyword evidence="8 11" id="KW-0472">Membrane</keyword>
<feature type="domain" description="Flagellar motor switch protein FliG C-terminal" evidence="13">
    <location>
        <begin position="243"/>
        <end position="347"/>
    </location>
</feature>
<comment type="similarity">
    <text evidence="3 11">Belongs to the FliG family.</text>
</comment>
<evidence type="ECO:0000256" key="12">
    <source>
        <dbReference type="SAM" id="MobiDB-lite"/>
    </source>
</evidence>
<accession>A0ABY5TS90</accession>
<evidence type="ECO:0000313" key="16">
    <source>
        <dbReference type="EMBL" id="UVW35158.1"/>
    </source>
</evidence>
<comment type="subcellular location">
    <subcellularLocation>
        <location evidence="1 11">Bacterial flagellum basal body</location>
    </subcellularLocation>
    <subcellularLocation>
        <location evidence="2 11">Cell inner membrane</location>
        <topology evidence="2 11">Peripheral membrane protein</topology>
        <orientation evidence="2 11">Cytoplasmic side</orientation>
    </subcellularLocation>
</comment>
<feature type="region of interest" description="Disordered" evidence="12">
    <location>
        <begin position="1"/>
        <end position="26"/>
    </location>
</feature>
<protein>
    <recommendedName>
        <fullName evidence="4 11">Flagellar motor switch protein FliG</fullName>
    </recommendedName>
</protein>
<keyword evidence="16" id="KW-0282">Flagellum</keyword>
<reference evidence="16" key="1">
    <citation type="submission" date="2022-08" db="EMBL/GenBank/DDBJ databases">
        <title>Catabolic pathway analysis in culturable SAR92 clade bacteria reveals their overlooked roles in DMSP degradation in coastal seas.</title>
        <authorList>
            <person name="He X."/>
            <person name="Zhang X."/>
            <person name="Zhang Y."/>
        </authorList>
    </citation>
    <scope>NUCLEOTIDE SEQUENCE</scope>
    <source>
        <strain evidence="16">H455</strain>
    </source>
</reference>
<evidence type="ECO:0000256" key="7">
    <source>
        <dbReference type="ARBA" id="ARBA00022779"/>
    </source>
</evidence>
<evidence type="ECO:0000256" key="4">
    <source>
        <dbReference type="ARBA" id="ARBA00021870"/>
    </source>
</evidence>
<dbReference type="InterPro" id="IPR000090">
    <property type="entry name" value="Flg_Motor_Flig"/>
</dbReference>
<dbReference type="InterPro" id="IPR011002">
    <property type="entry name" value="FliG_a-hlx"/>
</dbReference>
<keyword evidence="6 11" id="KW-0145">Chemotaxis</keyword>
<evidence type="ECO:0000259" key="15">
    <source>
        <dbReference type="Pfam" id="PF14842"/>
    </source>
</evidence>
<name>A0ABY5TS90_9GAMM</name>
<keyword evidence="17" id="KW-1185">Reference proteome</keyword>
<evidence type="ECO:0000256" key="10">
    <source>
        <dbReference type="ARBA" id="ARBA00025598"/>
    </source>
</evidence>
<sequence length="355" mass="38703">MPDPQVKDAPVTDATPMSDALRDEMSRMTSTDRSAVIMLLLGEQQAADIIRYLNPREVQALGSAMIGVADLSQEAVNIVLDDFVVTIKQQTSLGLGTGDYVEKVFNRALGEDKAATVLGRIMPGQSSKGLEILRWMDARSIGDMIGEEHPQVVAIILSVLEYDVAADVLNFLPAENRAEIMQRVASLETVQPSAMDELEGIMKQQFSSSSSAKSSSFGGVSTAAKIMNFTKVNLETAIMSGVSSLDEELALKIQDSMFTFENLGGVDNRAIQVLMRNVESDLLMTALKGAGEEVRDKFLDNMSQRARIMFLDDMEAKGPIRITDVEEAQKTIMRLARVLSDKGELVLAGRGDDFV</sequence>
<evidence type="ECO:0000256" key="9">
    <source>
        <dbReference type="ARBA" id="ARBA00023143"/>
    </source>
</evidence>
<evidence type="ECO:0000256" key="2">
    <source>
        <dbReference type="ARBA" id="ARBA00004515"/>
    </source>
</evidence>
<dbReference type="PRINTS" id="PR00954">
    <property type="entry name" value="FLGMOTORFLIG"/>
</dbReference>
<evidence type="ECO:0000256" key="5">
    <source>
        <dbReference type="ARBA" id="ARBA00022475"/>
    </source>
</evidence>
<organism evidence="16 17">
    <name type="scientific">SAR92 clade bacterium H455</name>
    <dbReference type="NCBI Taxonomy" id="2974818"/>
    <lineage>
        <taxon>Bacteria</taxon>
        <taxon>Pseudomonadati</taxon>
        <taxon>Pseudomonadota</taxon>
        <taxon>Gammaproteobacteria</taxon>
        <taxon>Cellvibrionales</taxon>
        <taxon>Porticoccaceae</taxon>
        <taxon>SAR92 clade</taxon>
    </lineage>
</organism>
<dbReference type="PANTHER" id="PTHR30534:SF0">
    <property type="entry name" value="FLAGELLAR MOTOR SWITCH PROTEIN FLIG"/>
    <property type="match status" value="1"/>
</dbReference>
<keyword evidence="11" id="KW-0997">Cell inner membrane</keyword>
<dbReference type="Pfam" id="PF01706">
    <property type="entry name" value="FliG_C"/>
    <property type="match status" value="1"/>
</dbReference>
<evidence type="ECO:0000259" key="13">
    <source>
        <dbReference type="Pfam" id="PF01706"/>
    </source>
</evidence>
<dbReference type="InterPro" id="IPR028263">
    <property type="entry name" value="FliG_N"/>
</dbReference>
<gene>
    <name evidence="16" type="primary">fliG</name>
    <name evidence="16" type="ORF">NYF23_00790</name>
</gene>
<evidence type="ECO:0000256" key="11">
    <source>
        <dbReference type="PIRNR" id="PIRNR003161"/>
    </source>
</evidence>
<feature type="domain" description="Flagellar motor switch protein FliG N-terminal" evidence="15">
    <location>
        <begin position="28"/>
        <end position="128"/>
    </location>
</feature>
<evidence type="ECO:0000256" key="3">
    <source>
        <dbReference type="ARBA" id="ARBA00010299"/>
    </source>
</evidence>
<keyword evidence="5 11" id="KW-1003">Cell membrane</keyword>
<evidence type="ECO:0000259" key="14">
    <source>
        <dbReference type="Pfam" id="PF14841"/>
    </source>
</evidence>
<dbReference type="InterPro" id="IPR032779">
    <property type="entry name" value="FliG_M"/>
</dbReference>
<dbReference type="PIRSF" id="PIRSF003161">
    <property type="entry name" value="FliG"/>
    <property type="match status" value="1"/>
</dbReference>
<feature type="domain" description="Flagellar motor switch protein FliG middle" evidence="14">
    <location>
        <begin position="139"/>
        <end position="211"/>
    </location>
</feature>
<dbReference type="Pfam" id="PF14842">
    <property type="entry name" value="FliG_N"/>
    <property type="match status" value="1"/>
</dbReference>
<evidence type="ECO:0000256" key="1">
    <source>
        <dbReference type="ARBA" id="ARBA00004117"/>
    </source>
</evidence>
<comment type="function">
    <text evidence="10 11">FliG is one of three proteins (FliG, FliN, FliM) that forms the rotor-mounted switch complex (C ring), located at the base of the basal body. This complex interacts with the CheY and CheZ chemotaxis proteins, in addition to contacting components of the motor that determine the direction of flagellar rotation.</text>
</comment>
<keyword evidence="7 11" id="KW-0283">Flagellar rotation</keyword>
<dbReference type="PANTHER" id="PTHR30534">
    <property type="entry name" value="FLAGELLAR MOTOR SWITCH PROTEIN FLIG"/>
    <property type="match status" value="1"/>
</dbReference>
<dbReference type="Gene3D" id="1.10.220.30">
    <property type="match status" value="3"/>
</dbReference>
<evidence type="ECO:0000256" key="8">
    <source>
        <dbReference type="ARBA" id="ARBA00023136"/>
    </source>
</evidence>